<dbReference type="Gramene" id="PAN11553">
    <property type="protein sequence ID" value="PAN11553"/>
    <property type="gene ID" value="PAHAL_2G217200"/>
</dbReference>
<evidence type="ECO:0000313" key="1">
    <source>
        <dbReference type="EMBL" id="PAN11553.1"/>
    </source>
</evidence>
<dbReference type="AlphaFoldDB" id="A0A2S3GYQ3"/>
<sequence length="114" mass="12994">MTSLLLGYGAYMLLGCTSYCGPRFFLRYIADLKSFCSSSLWKISLEDLCGSRAYISWQNAVLCSCFLLLNDLVVSLAVRPYSSFYSKKRPYLSYDLPAEQKMLCICTSRHPKQL</sequence>
<gene>
    <name evidence="1" type="ORF">PAHAL_2G217200</name>
</gene>
<name>A0A2S3GYQ3_9POAL</name>
<proteinExistence type="predicted"/>
<organism evidence="1">
    <name type="scientific">Panicum hallii</name>
    <dbReference type="NCBI Taxonomy" id="206008"/>
    <lineage>
        <taxon>Eukaryota</taxon>
        <taxon>Viridiplantae</taxon>
        <taxon>Streptophyta</taxon>
        <taxon>Embryophyta</taxon>
        <taxon>Tracheophyta</taxon>
        <taxon>Spermatophyta</taxon>
        <taxon>Magnoliopsida</taxon>
        <taxon>Liliopsida</taxon>
        <taxon>Poales</taxon>
        <taxon>Poaceae</taxon>
        <taxon>PACMAD clade</taxon>
        <taxon>Panicoideae</taxon>
        <taxon>Panicodae</taxon>
        <taxon>Paniceae</taxon>
        <taxon>Panicinae</taxon>
        <taxon>Panicum</taxon>
        <taxon>Panicum sect. Panicum</taxon>
    </lineage>
</organism>
<reference evidence="1" key="1">
    <citation type="submission" date="2018-04" db="EMBL/GenBank/DDBJ databases">
        <title>WGS assembly of Panicum hallii.</title>
        <authorList>
            <person name="Lovell J."/>
            <person name="Jenkins J."/>
            <person name="Lowry D."/>
            <person name="Mamidi S."/>
            <person name="Sreedasyam A."/>
            <person name="Weng X."/>
            <person name="Barry K."/>
            <person name="Bonette J."/>
            <person name="Campitelli B."/>
            <person name="Daum C."/>
            <person name="Gordon S."/>
            <person name="Gould B."/>
            <person name="Lipzen A."/>
            <person name="Macqueen A."/>
            <person name="Palacio-Mejia J."/>
            <person name="Plott C."/>
            <person name="Shakirov E."/>
            <person name="Shu S."/>
            <person name="Yoshinaga Y."/>
            <person name="Zane M."/>
            <person name="Rokhsar D."/>
            <person name="Grimwood J."/>
            <person name="Schmutz J."/>
            <person name="Juenger T."/>
        </authorList>
    </citation>
    <scope>NUCLEOTIDE SEQUENCE [LARGE SCALE GENOMIC DNA]</scope>
    <source>
        <strain evidence="1">FIL2</strain>
    </source>
</reference>
<dbReference type="EMBL" id="CM008047">
    <property type="protein sequence ID" value="PAN11553.1"/>
    <property type="molecule type" value="Genomic_DNA"/>
</dbReference>
<dbReference type="Proteomes" id="UP000243499">
    <property type="component" value="Chromosome 2"/>
</dbReference>
<protein>
    <submittedName>
        <fullName evidence="1">Uncharacterized protein</fullName>
    </submittedName>
</protein>
<accession>A0A2S3GYQ3</accession>